<accession>A0A9N8Z778</accession>
<gene>
    <name evidence="1" type="ORF">ALEPTO_LOCUS2144</name>
</gene>
<dbReference type="AlphaFoldDB" id="A0A9N8Z778"/>
<organism evidence="1 2">
    <name type="scientific">Ambispora leptoticha</name>
    <dbReference type="NCBI Taxonomy" id="144679"/>
    <lineage>
        <taxon>Eukaryota</taxon>
        <taxon>Fungi</taxon>
        <taxon>Fungi incertae sedis</taxon>
        <taxon>Mucoromycota</taxon>
        <taxon>Glomeromycotina</taxon>
        <taxon>Glomeromycetes</taxon>
        <taxon>Archaeosporales</taxon>
        <taxon>Ambisporaceae</taxon>
        <taxon>Ambispora</taxon>
    </lineage>
</organism>
<reference evidence="1" key="1">
    <citation type="submission" date="2021-06" db="EMBL/GenBank/DDBJ databases">
        <authorList>
            <person name="Kallberg Y."/>
            <person name="Tangrot J."/>
            <person name="Rosling A."/>
        </authorList>
    </citation>
    <scope>NUCLEOTIDE SEQUENCE</scope>
    <source>
        <strain evidence="1">FL130A</strain>
    </source>
</reference>
<sequence>MVETKQRKKFKRKEIEEYLKGIKSDREVRRRLRITSEAQDKRDFVMFSGFRLEPIAGTKNYWSIRTGSGA</sequence>
<keyword evidence="2" id="KW-1185">Reference proteome</keyword>
<dbReference type="EMBL" id="CAJVPS010000290">
    <property type="protein sequence ID" value="CAG8473858.1"/>
    <property type="molecule type" value="Genomic_DNA"/>
</dbReference>
<proteinExistence type="predicted"/>
<evidence type="ECO:0000313" key="2">
    <source>
        <dbReference type="Proteomes" id="UP000789508"/>
    </source>
</evidence>
<evidence type="ECO:0000313" key="1">
    <source>
        <dbReference type="EMBL" id="CAG8473858.1"/>
    </source>
</evidence>
<name>A0A9N8Z778_9GLOM</name>
<dbReference type="Proteomes" id="UP000789508">
    <property type="component" value="Unassembled WGS sequence"/>
</dbReference>
<comment type="caution">
    <text evidence="1">The sequence shown here is derived from an EMBL/GenBank/DDBJ whole genome shotgun (WGS) entry which is preliminary data.</text>
</comment>
<protein>
    <submittedName>
        <fullName evidence="1">14670_t:CDS:1</fullName>
    </submittedName>
</protein>